<dbReference type="RefSeq" id="WP_068431374.1">
    <property type="nucleotide sequence ID" value="NZ_LVHI01000039.1"/>
</dbReference>
<name>A0A177Y7C3_9NOCA</name>
<gene>
    <name evidence="3" type="ORF">A3K89_12500</name>
</gene>
<evidence type="ECO:0000256" key="1">
    <source>
        <dbReference type="ARBA" id="ARBA00008791"/>
    </source>
</evidence>
<dbReference type="SUPFAM" id="SSF52402">
    <property type="entry name" value="Adenine nucleotide alpha hydrolases-like"/>
    <property type="match status" value="2"/>
</dbReference>
<sequence length="296" mass="31678">MDESTNDAMPIYVGIDGSVPALEAARWAGEYAARIRRSVVLVHSLPDVTWYLGTGVLAGEQEILGELREVGRQALDAAERAVREVNPSIDLRAVQTRKSVTDYFESVSDDAHVIVVGSRRSSALTDLVLGGEVIRVCNSVECPVLVWRAHSADDADADMPVVVGVDGTESSNHALLAAFEFADTVKAPVIATHAWQIAESVGVGYTAGLIDWDRLRSDQRQWLRDTVNPIADSFADVAVTCASVEGQAAHHLRTLSASAQLVVVGSRGRGKMAGALLGSVSQNMIHYAQCPVLVVH</sequence>
<dbReference type="PANTHER" id="PTHR46268">
    <property type="entry name" value="STRESS RESPONSE PROTEIN NHAX"/>
    <property type="match status" value="1"/>
</dbReference>
<feature type="domain" description="UspA" evidence="2">
    <location>
        <begin position="10"/>
        <end position="147"/>
    </location>
</feature>
<comment type="similarity">
    <text evidence="1">Belongs to the universal stress protein A family.</text>
</comment>
<dbReference type="PRINTS" id="PR01438">
    <property type="entry name" value="UNVRSLSTRESS"/>
</dbReference>
<dbReference type="Pfam" id="PF00582">
    <property type="entry name" value="Usp"/>
    <property type="match status" value="2"/>
</dbReference>
<dbReference type="InterPro" id="IPR014729">
    <property type="entry name" value="Rossmann-like_a/b/a_fold"/>
</dbReference>
<comment type="caution">
    <text evidence="3">The sequence shown here is derived from an EMBL/GenBank/DDBJ whole genome shotgun (WGS) entry which is preliminary data.</text>
</comment>
<dbReference type="AlphaFoldDB" id="A0A177Y7C3"/>
<accession>A0A177Y7C3</accession>
<proteinExistence type="inferred from homology"/>
<dbReference type="Proteomes" id="UP000077519">
    <property type="component" value="Unassembled WGS sequence"/>
</dbReference>
<reference evidence="3 4" key="1">
    <citation type="submission" date="2016-03" db="EMBL/GenBank/DDBJ databases">
        <title>Genome sequence of Rhodococcus kyotonensis KB10.</title>
        <authorList>
            <person name="Jeong H."/>
            <person name="Hong C.E."/>
            <person name="Jo S.H."/>
            <person name="Park J.M."/>
        </authorList>
    </citation>
    <scope>NUCLEOTIDE SEQUENCE [LARGE SCALE GENOMIC DNA]</scope>
    <source>
        <strain evidence="3 4">KB10</strain>
    </source>
</reference>
<dbReference type="InterPro" id="IPR006015">
    <property type="entry name" value="Universal_stress_UspA"/>
</dbReference>
<keyword evidence="4" id="KW-1185">Reference proteome</keyword>
<feature type="domain" description="UspA" evidence="2">
    <location>
        <begin position="160"/>
        <end position="296"/>
    </location>
</feature>
<evidence type="ECO:0000259" key="2">
    <source>
        <dbReference type="Pfam" id="PF00582"/>
    </source>
</evidence>
<dbReference type="PANTHER" id="PTHR46268:SF6">
    <property type="entry name" value="UNIVERSAL STRESS PROTEIN UP12"/>
    <property type="match status" value="1"/>
</dbReference>
<evidence type="ECO:0000313" key="4">
    <source>
        <dbReference type="Proteomes" id="UP000077519"/>
    </source>
</evidence>
<dbReference type="InterPro" id="IPR006016">
    <property type="entry name" value="UspA"/>
</dbReference>
<organism evidence="3 4">
    <name type="scientific">Rhodococcoides kyotonense</name>
    <dbReference type="NCBI Taxonomy" id="398843"/>
    <lineage>
        <taxon>Bacteria</taxon>
        <taxon>Bacillati</taxon>
        <taxon>Actinomycetota</taxon>
        <taxon>Actinomycetes</taxon>
        <taxon>Mycobacteriales</taxon>
        <taxon>Nocardiaceae</taxon>
        <taxon>Rhodococcoides</taxon>
    </lineage>
</organism>
<protein>
    <recommendedName>
        <fullName evidence="2">UspA domain-containing protein</fullName>
    </recommendedName>
</protein>
<evidence type="ECO:0000313" key="3">
    <source>
        <dbReference type="EMBL" id="OAK51404.1"/>
    </source>
</evidence>
<dbReference type="EMBL" id="LVHI01000039">
    <property type="protein sequence ID" value="OAK51404.1"/>
    <property type="molecule type" value="Genomic_DNA"/>
</dbReference>
<dbReference type="Gene3D" id="3.40.50.620">
    <property type="entry name" value="HUPs"/>
    <property type="match status" value="2"/>
</dbReference>